<dbReference type="EMBL" id="CP013650">
    <property type="protein sequence ID" value="ALT00356.1"/>
    <property type="molecule type" value="Genomic_DNA"/>
</dbReference>
<evidence type="ECO:0008006" key="3">
    <source>
        <dbReference type="Google" id="ProtNLM"/>
    </source>
</evidence>
<evidence type="ECO:0000313" key="1">
    <source>
        <dbReference type="EMBL" id="ALT00356.1"/>
    </source>
</evidence>
<organism evidence="1 2">
    <name type="scientific">Lacimicrobium alkaliphilum</name>
    <dbReference type="NCBI Taxonomy" id="1526571"/>
    <lineage>
        <taxon>Bacteria</taxon>
        <taxon>Pseudomonadati</taxon>
        <taxon>Pseudomonadota</taxon>
        <taxon>Gammaproteobacteria</taxon>
        <taxon>Alteromonadales</taxon>
        <taxon>Alteromonadaceae</taxon>
        <taxon>Lacimicrobium</taxon>
    </lineage>
</organism>
<dbReference type="AlphaFoldDB" id="A0A0U2ZBN6"/>
<proteinExistence type="predicted"/>
<dbReference type="OrthoDB" id="7361836at2"/>
<gene>
    <name evidence="1" type="ORF">AT746_06215</name>
</gene>
<dbReference type="STRING" id="1526571.AT746_06215"/>
<accession>A0A0U2ZBN6</accession>
<protein>
    <recommendedName>
        <fullName evidence="3">DUF1269 domain-containing protein</fullName>
    </recommendedName>
</protein>
<name>A0A0U2ZBN6_9ALTE</name>
<reference evidence="1 2" key="1">
    <citation type="submission" date="2015-12" db="EMBL/GenBank/DDBJ databases">
        <title>Complete genome of Lacimicrobium alkaliphilum KCTC 32984.</title>
        <authorList>
            <person name="Kim S.-G."/>
            <person name="Lee Y.-J."/>
        </authorList>
    </citation>
    <scope>NUCLEOTIDE SEQUENCE [LARGE SCALE GENOMIC DNA]</scope>
    <source>
        <strain evidence="1 2">YelD216</strain>
    </source>
</reference>
<sequence length="187" mass="19108">MNDYCHHVSGFFPLRDEAQSALSRMVEKGLPREQIQIFSANSASVSSAQEAKSDAALKDILVDGAIGTATGSGIGALGSVALAASSVTLFVASPLVAPLMLIGWGASIGGLIGAATGATGSPDSSGKKDGWLSDLVKDAIANGQVVLVANTRSEQETAIASEVIEDSVGKYNDANVESPFEPTSQHF</sequence>
<dbReference type="KEGG" id="lal:AT746_06215"/>
<evidence type="ECO:0000313" key="2">
    <source>
        <dbReference type="Proteomes" id="UP000068447"/>
    </source>
</evidence>
<keyword evidence="2" id="KW-1185">Reference proteome</keyword>
<dbReference type="Proteomes" id="UP000068447">
    <property type="component" value="Chromosome"/>
</dbReference>